<evidence type="ECO:0000313" key="2">
    <source>
        <dbReference type="Proteomes" id="UP000789901"/>
    </source>
</evidence>
<proteinExistence type="predicted"/>
<evidence type="ECO:0000313" key="1">
    <source>
        <dbReference type="EMBL" id="CAG8838539.1"/>
    </source>
</evidence>
<dbReference type="EMBL" id="CAJVQB010058328">
    <property type="protein sequence ID" value="CAG8838539.1"/>
    <property type="molecule type" value="Genomic_DNA"/>
</dbReference>
<protein>
    <submittedName>
        <fullName evidence="1">25833_t:CDS:1</fullName>
    </submittedName>
</protein>
<accession>A0ABN7WQV7</accession>
<comment type="caution">
    <text evidence="1">The sequence shown here is derived from an EMBL/GenBank/DDBJ whole genome shotgun (WGS) entry which is preliminary data.</text>
</comment>
<feature type="non-terminal residue" evidence="1">
    <location>
        <position position="136"/>
    </location>
</feature>
<organism evidence="1 2">
    <name type="scientific">Gigaspora margarita</name>
    <dbReference type="NCBI Taxonomy" id="4874"/>
    <lineage>
        <taxon>Eukaryota</taxon>
        <taxon>Fungi</taxon>
        <taxon>Fungi incertae sedis</taxon>
        <taxon>Mucoromycota</taxon>
        <taxon>Glomeromycotina</taxon>
        <taxon>Glomeromycetes</taxon>
        <taxon>Diversisporales</taxon>
        <taxon>Gigasporaceae</taxon>
        <taxon>Gigaspora</taxon>
    </lineage>
</organism>
<name>A0ABN7WQV7_GIGMA</name>
<feature type="non-terminal residue" evidence="1">
    <location>
        <position position="1"/>
    </location>
</feature>
<dbReference type="Proteomes" id="UP000789901">
    <property type="component" value="Unassembled WGS sequence"/>
</dbReference>
<sequence>DDPSILAINRDIYNARRWLRQENLKGCTSIQTLIDKLRKNDFIYNYDCDNTDLPADERVFFHKDSLQPLLQNFHKVYQNWLEIQQKAVQETLNNLINTPTMVLQNPVVVSTRRHLFGSSNNRITNSTKRDPSRFEL</sequence>
<gene>
    <name evidence="1" type="ORF">GMARGA_LOCUS34027</name>
</gene>
<reference evidence="1 2" key="1">
    <citation type="submission" date="2021-06" db="EMBL/GenBank/DDBJ databases">
        <authorList>
            <person name="Kallberg Y."/>
            <person name="Tangrot J."/>
            <person name="Rosling A."/>
        </authorList>
    </citation>
    <scope>NUCLEOTIDE SEQUENCE [LARGE SCALE GENOMIC DNA]</scope>
    <source>
        <strain evidence="1 2">120-4 pot B 10/14</strain>
    </source>
</reference>
<keyword evidence="2" id="KW-1185">Reference proteome</keyword>